<dbReference type="GO" id="GO:0071555">
    <property type="term" value="P:cell wall organization"/>
    <property type="evidence" value="ECO:0007669"/>
    <property type="project" value="UniProtKB-KW"/>
</dbReference>
<evidence type="ECO:0000256" key="2">
    <source>
        <dbReference type="ARBA" id="ARBA00023316"/>
    </source>
</evidence>
<dbReference type="PANTHER" id="PTHR30404:SF7">
    <property type="entry name" value="CELL WALL AMIDASE LYTH-RELATED"/>
    <property type="match status" value="1"/>
</dbReference>
<dbReference type="GO" id="GO:0009253">
    <property type="term" value="P:peptidoglycan catabolic process"/>
    <property type="evidence" value="ECO:0007669"/>
    <property type="project" value="InterPro"/>
</dbReference>
<comment type="caution">
    <text evidence="4">The sequence shown here is derived from an EMBL/GenBank/DDBJ whole genome shotgun (WGS) entry which is preliminary data.</text>
</comment>
<dbReference type="GO" id="GO:0008745">
    <property type="term" value="F:N-acetylmuramoyl-L-alanine amidase activity"/>
    <property type="evidence" value="ECO:0007669"/>
    <property type="project" value="InterPro"/>
</dbReference>
<name>I3DXM4_BACMT</name>
<proteinExistence type="predicted"/>
<keyword evidence="1" id="KW-0378">Hydrolase</keyword>
<feature type="domain" description="SH3b" evidence="3">
    <location>
        <begin position="108"/>
        <end position="170"/>
    </location>
</feature>
<dbReference type="InterPro" id="IPR050695">
    <property type="entry name" value="N-acetylmuramoyl_amidase_3"/>
</dbReference>
<organism evidence="4 5">
    <name type="scientific">Bacillus methanolicus PB1</name>
    <dbReference type="NCBI Taxonomy" id="997296"/>
    <lineage>
        <taxon>Bacteria</taxon>
        <taxon>Bacillati</taxon>
        <taxon>Bacillota</taxon>
        <taxon>Bacilli</taxon>
        <taxon>Bacillales</taxon>
        <taxon>Bacillaceae</taxon>
        <taxon>Bacillus</taxon>
    </lineage>
</organism>
<dbReference type="Pfam" id="PF01520">
    <property type="entry name" value="Amidase_3"/>
    <property type="match status" value="1"/>
</dbReference>
<feature type="domain" description="SH3b" evidence="3">
    <location>
        <begin position="187"/>
        <end position="250"/>
    </location>
</feature>
<dbReference type="Proteomes" id="UP000010523">
    <property type="component" value="Unassembled WGS sequence"/>
</dbReference>
<dbReference type="PIRSF" id="PIRSF037846">
    <property type="entry name" value="Autolysin_YrvJ_prd"/>
    <property type="match status" value="1"/>
</dbReference>
<dbReference type="AlphaFoldDB" id="I3DXM4"/>
<dbReference type="STRING" id="997296.PB1_15594"/>
<dbReference type="Pfam" id="PF08239">
    <property type="entry name" value="SH3_3"/>
    <property type="match status" value="4"/>
</dbReference>
<sequence length="517" mass="56877">MLKKRAVFFLICLILLFGGIGLAPVPAKTKQENKGTVSTDGLRVRKGPGTDFQVIGSLDKGQVITILETNENWAKVQTSFGVGWVAKEYISVQTSNNAITDKPAASKNNTGKITVNSLNVRSSPSLHGSIIGKFQKGEEVTVLSQRGDWTEISFSGKSAWVSNEYVLVEKKGSKKKSTPQVSSNHAGVTGTVTATTLTVRDKGNLNGKIIGSVSKGESFQIYEEKNNWAKIEWKPGKFGWVANWFLKKTESGSNRPDGIIVKNSTLTIIHNGTNLRKGPSIDSEIIYRANQGETFQIVSLHNDWYEILLQNGATAFVAGWIVSVKGNAPQVEKPGAEMYLKNKTIVLDPGHGGRDNGTTGIRGTLEKQVTLRTAKLLYKRIKASGANVILTRNDDTYIPLSSRVSTANYHNADAFISIHYDSIKDRSVRGITSYYYHLFQKPLAESVHSATISQTKMKDRGVRFGDYHVLRETNKNAILLELGYLSNPAEEIFVTSGQYQESVSSGIFQGLARYFKQ</sequence>
<dbReference type="InterPro" id="IPR002508">
    <property type="entry name" value="MurNAc-LAA_cat"/>
</dbReference>
<dbReference type="EMBL" id="AFEU01000003">
    <property type="protein sequence ID" value="EIJ78995.1"/>
    <property type="molecule type" value="Genomic_DNA"/>
</dbReference>
<dbReference type="CDD" id="cd02696">
    <property type="entry name" value="MurNAc-LAA"/>
    <property type="match status" value="1"/>
</dbReference>
<dbReference type="Gene3D" id="3.40.630.40">
    <property type="entry name" value="Zn-dependent exopeptidases"/>
    <property type="match status" value="1"/>
</dbReference>
<dbReference type="InterPro" id="IPR003646">
    <property type="entry name" value="SH3-like_bac-type"/>
</dbReference>
<keyword evidence="2" id="KW-0961">Cell wall biogenesis/degradation</keyword>
<dbReference type="InterPro" id="IPR017293">
    <property type="entry name" value="N-acetylmuramoyl-L-ala_amidase"/>
</dbReference>
<dbReference type="PANTHER" id="PTHR30404">
    <property type="entry name" value="N-ACETYLMURAMOYL-L-ALANINE AMIDASE"/>
    <property type="match status" value="1"/>
</dbReference>
<evidence type="ECO:0000256" key="1">
    <source>
        <dbReference type="ARBA" id="ARBA00022801"/>
    </source>
</evidence>
<dbReference type="GO" id="GO:0030288">
    <property type="term" value="C:outer membrane-bounded periplasmic space"/>
    <property type="evidence" value="ECO:0007669"/>
    <property type="project" value="TreeGrafter"/>
</dbReference>
<evidence type="ECO:0000313" key="5">
    <source>
        <dbReference type="Proteomes" id="UP000010523"/>
    </source>
</evidence>
<dbReference type="PATRIC" id="fig|997296.3.peg.3287"/>
<dbReference type="eggNOG" id="COG0860">
    <property type="taxonomic scope" value="Bacteria"/>
</dbReference>
<dbReference type="SUPFAM" id="SSF53187">
    <property type="entry name" value="Zn-dependent exopeptidases"/>
    <property type="match status" value="1"/>
</dbReference>
<accession>I3DXM4</accession>
<dbReference type="eggNOG" id="COG3807">
    <property type="taxonomic scope" value="Bacteria"/>
</dbReference>
<feature type="domain" description="SH3b" evidence="3">
    <location>
        <begin position="32"/>
        <end position="94"/>
    </location>
</feature>
<gene>
    <name evidence="4" type="ORF">PB1_15594</name>
</gene>
<dbReference type="OrthoDB" id="9806267at2"/>
<evidence type="ECO:0000259" key="3">
    <source>
        <dbReference type="PROSITE" id="PS51781"/>
    </source>
</evidence>
<dbReference type="Gene3D" id="2.30.30.40">
    <property type="entry name" value="SH3 Domains"/>
    <property type="match status" value="4"/>
</dbReference>
<dbReference type="RefSeq" id="WP_004438203.1">
    <property type="nucleotide sequence ID" value="NZ_AFEU01000003.1"/>
</dbReference>
<feature type="domain" description="SH3b" evidence="3">
    <location>
        <begin position="261"/>
        <end position="325"/>
    </location>
</feature>
<dbReference type="PROSITE" id="PS51781">
    <property type="entry name" value="SH3B"/>
    <property type="match status" value="4"/>
</dbReference>
<dbReference type="SMART" id="SM00646">
    <property type="entry name" value="Ami_3"/>
    <property type="match status" value="1"/>
</dbReference>
<dbReference type="SMART" id="SM00287">
    <property type="entry name" value="SH3b"/>
    <property type="match status" value="4"/>
</dbReference>
<evidence type="ECO:0000313" key="4">
    <source>
        <dbReference type="EMBL" id="EIJ78995.1"/>
    </source>
</evidence>
<keyword evidence="5" id="KW-1185">Reference proteome</keyword>
<reference evidence="4 5" key="1">
    <citation type="journal article" date="2012" name="Appl. Environ. Microbiol.">
        <title>Genome Sequence of Thermotolerant Bacillus methanolicus: Features and Regulation Related to Methylotrophy and Production of L-Lysine and L-Glutamate from Methanol.</title>
        <authorList>
            <person name="Heggeset T.M."/>
            <person name="Krog A."/>
            <person name="Balzer S."/>
            <person name="Wentzel A."/>
            <person name="Ellingsen T.E."/>
            <person name="Brautaset T."/>
        </authorList>
    </citation>
    <scope>NUCLEOTIDE SEQUENCE [LARGE SCALE GENOMIC DNA]</scope>
    <source>
        <strain evidence="4 5">PB1</strain>
    </source>
</reference>
<protein>
    <submittedName>
        <fullName evidence="4">N-acetylmuramoyl-L-alanine amidase, family 3</fullName>
    </submittedName>
</protein>